<dbReference type="CDD" id="cd04480">
    <property type="entry name" value="RPA1_DBD_A_like"/>
    <property type="match status" value="1"/>
</dbReference>
<sequence length="265" mass="28944">MVSTNGNGTTLLRAVKPFKTGWKVEIKALHSWTQHSSYGGGDTPEFILADATGDKIHCTCKRVFTPRAKKHMQIGQWCFIENFALTPATGKYRATSHKYKLSIIGSSVVTSSSLKNDDSFLSLTSYESIINGSLDSNFLIGTTQCTDVWRNAIEFGFELEIHSSIVNKCAQEIRKGAASVDMVSLPNYGWSVPGTLQEDLLSKMSAPPKSDAPLITSNDLAEADAFVFGFPTRFSMMDAQFKAFLGATGGLRRTQQLAGKPARIL</sequence>
<accession>A0A078GWZ5</accession>
<dbReference type="Pfam" id="PF02721">
    <property type="entry name" value="DUF223"/>
    <property type="match status" value="1"/>
</dbReference>
<proteinExistence type="inferred from homology"/>
<dbReference type="PANTHER" id="PTHR30546">
    <property type="entry name" value="FLAVODOXIN-RELATED PROTEIN WRBA-RELATED"/>
    <property type="match status" value="1"/>
</dbReference>
<dbReference type="SUPFAM" id="SSF50249">
    <property type="entry name" value="Nucleic acid-binding proteins"/>
    <property type="match status" value="1"/>
</dbReference>
<gene>
    <name evidence="3" type="primary">BnaC04g24240D</name>
    <name evidence="3" type="ORF">GSBRNA2T00047037001</name>
</gene>
<dbReference type="GO" id="GO:0003955">
    <property type="term" value="F:NAD(P)H dehydrogenase (quinone) activity"/>
    <property type="evidence" value="ECO:0000318"/>
    <property type="project" value="GO_Central"/>
</dbReference>
<dbReference type="EMBL" id="LK032265">
    <property type="protein sequence ID" value="CDY31000.1"/>
    <property type="molecule type" value="Genomic_DNA"/>
</dbReference>
<dbReference type="AlphaFoldDB" id="A0A078GWZ5"/>
<dbReference type="GO" id="GO:0016020">
    <property type="term" value="C:membrane"/>
    <property type="evidence" value="ECO:0000318"/>
    <property type="project" value="GO_Central"/>
</dbReference>
<evidence type="ECO:0000313" key="4">
    <source>
        <dbReference type="Proteomes" id="UP000028999"/>
    </source>
</evidence>
<feature type="domain" description="Replication protein A 70 kDa DNA-binding subunit B/D first OB fold" evidence="2">
    <location>
        <begin position="10"/>
        <end position="111"/>
    </location>
</feature>
<dbReference type="Gramene" id="CDY31000">
    <property type="protein sequence ID" value="CDY31000"/>
    <property type="gene ID" value="GSBRNA2T00047037001"/>
</dbReference>
<dbReference type="InterPro" id="IPR012340">
    <property type="entry name" value="NA-bd_OB-fold"/>
</dbReference>
<dbReference type="InterPro" id="IPR029039">
    <property type="entry name" value="Flavoprotein-like_sf"/>
</dbReference>
<reference evidence="3 4" key="1">
    <citation type="journal article" date="2014" name="Science">
        <title>Plant genetics. Early allopolyploid evolution in the post-Neolithic Brassica napus oilseed genome.</title>
        <authorList>
            <person name="Chalhoub B."/>
            <person name="Denoeud F."/>
            <person name="Liu S."/>
            <person name="Parkin I.A."/>
            <person name="Tang H."/>
            <person name="Wang X."/>
            <person name="Chiquet J."/>
            <person name="Belcram H."/>
            <person name="Tong C."/>
            <person name="Samans B."/>
            <person name="Correa M."/>
            <person name="Da Silva C."/>
            <person name="Just J."/>
            <person name="Falentin C."/>
            <person name="Koh C.S."/>
            <person name="Le Clainche I."/>
            <person name="Bernard M."/>
            <person name="Bento P."/>
            <person name="Noel B."/>
            <person name="Labadie K."/>
            <person name="Alberti A."/>
            <person name="Charles M."/>
            <person name="Arnaud D."/>
            <person name="Guo H."/>
            <person name="Daviaud C."/>
            <person name="Alamery S."/>
            <person name="Jabbari K."/>
            <person name="Zhao M."/>
            <person name="Edger P.P."/>
            <person name="Chelaifa H."/>
            <person name="Tack D."/>
            <person name="Lassalle G."/>
            <person name="Mestiri I."/>
            <person name="Schnel N."/>
            <person name="Le Paslier M.C."/>
            <person name="Fan G."/>
            <person name="Renault V."/>
            <person name="Bayer P.E."/>
            <person name="Golicz A.A."/>
            <person name="Manoli S."/>
            <person name="Lee T.H."/>
            <person name="Thi V.H."/>
            <person name="Chalabi S."/>
            <person name="Hu Q."/>
            <person name="Fan C."/>
            <person name="Tollenaere R."/>
            <person name="Lu Y."/>
            <person name="Battail C."/>
            <person name="Shen J."/>
            <person name="Sidebottom C.H."/>
            <person name="Wang X."/>
            <person name="Canaguier A."/>
            <person name="Chauveau A."/>
            <person name="Berard A."/>
            <person name="Deniot G."/>
            <person name="Guan M."/>
            <person name="Liu Z."/>
            <person name="Sun F."/>
            <person name="Lim Y.P."/>
            <person name="Lyons E."/>
            <person name="Town C.D."/>
            <person name="Bancroft I."/>
            <person name="Wang X."/>
            <person name="Meng J."/>
            <person name="Ma J."/>
            <person name="Pires J.C."/>
            <person name="King G.J."/>
            <person name="Brunel D."/>
            <person name="Delourme R."/>
            <person name="Renard M."/>
            <person name="Aury J.M."/>
            <person name="Adams K.L."/>
            <person name="Batley J."/>
            <person name="Snowdon R.J."/>
            <person name="Tost J."/>
            <person name="Edwards D."/>
            <person name="Zhou Y."/>
            <person name="Hua W."/>
            <person name="Sharpe A.G."/>
            <person name="Paterson A.H."/>
            <person name="Guan C."/>
            <person name="Wincker P."/>
        </authorList>
    </citation>
    <scope>NUCLEOTIDE SEQUENCE [LARGE SCALE GENOMIC DNA]</scope>
    <source>
        <strain evidence="4">cv. Darmor-bzh</strain>
    </source>
</reference>
<dbReference type="STRING" id="3708.A0A078GWZ5"/>
<dbReference type="SUPFAM" id="SSF52218">
    <property type="entry name" value="Flavoproteins"/>
    <property type="match status" value="1"/>
</dbReference>
<dbReference type="InterPro" id="IPR003871">
    <property type="entry name" value="RFA1B/D_OB_1st"/>
</dbReference>
<dbReference type="Proteomes" id="UP000028999">
    <property type="component" value="Unassembled WGS sequence"/>
</dbReference>
<protein>
    <submittedName>
        <fullName evidence="3">BnaC04g24240D protein</fullName>
    </submittedName>
</protein>
<comment type="similarity">
    <text evidence="1">Belongs to the WrbA family.</text>
</comment>
<name>A0A078GWZ5_BRANA</name>
<evidence type="ECO:0000259" key="2">
    <source>
        <dbReference type="Pfam" id="PF02721"/>
    </source>
</evidence>
<evidence type="ECO:0000313" key="3">
    <source>
        <dbReference type="EMBL" id="CDY31000.1"/>
    </source>
</evidence>
<organism evidence="3 4">
    <name type="scientific">Brassica napus</name>
    <name type="common">Rape</name>
    <dbReference type="NCBI Taxonomy" id="3708"/>
    <lineage>
        <taxon>Eukaryota</taxon>
        <taxon>Viridiplantae</taxon>
        <taxon>Streptophyta</taxon>
        <taxon>Embryophyta</taxon>
        <taxon>Tracheophyta</taxon>
        <taxon>Spermatophyta</taxon>
        <taxon>Magnoliopsida</taxon>
        <taxon>eudicotyledons</taxon>
        <taxon>Gunneridae</taxon>
        <taxon>Pentapetalae</taxon>
        <taxon>rosids</taxon>
        <taxon>malvids</taxon>
        <taxon>Brassicales</taxon>
        <taxon>Brassicaceae</taxon>
        <taxon>Brassiceae</taxon>
        <taxon>Brassica</taxon>
    </lineage>
</organism>
<evidence type="ECO:0000256" key="1">
    <source>
        <dbReference type="ARBA" id="ARBA00006961"/>
    </source>
</evidence>
<dbReference type="PANTHER" id="PTHR30546:SF46">
    <property type="entry name" value="NAD(P)H DEHYDROGENASE (QUINONE) FQR1-LIKE 1-RELATED"/>
    <property type="match status" value="1"/>
</dbReference>
<dbReference type="Gene3D" id="2.40.50.140">
    <property type="entry name" value="Nucleic acid-binding proteins"/>
    <property type="match status" value="1"/>
</dbReference>
<dbReference type="Gene3D" id="3.40.50.360">
    <property type="match status" value="1"/>
</dbReference>
<keyword evidence="4" id="KW-1185">Reference proteome</keyword>
<dbReference type="PaxDb" id="3708-A0A078GWZ5"/>